<accession>A0A512IIP1</accession>
<sequence>MLSAGSMAPSRLASSVGGTQAPLLGARTGVEETLVTVDGNRQKTTAPAQPTEENPGISWPARGVMLG</sequence>
<protein>
    <submittedName>
        <fullName evidence="2">Uncharacterized protein</fullName>
    </submittedName>
</protein>
<evidence type="ECO:0000256" key="1">
    <source>
        <dbReference type="SAM" id="MobiDB-lite"/>
    </source>
</evidence>
<reference evidence="2 3" key="1">
    <citation type="submission" date="2019-07" db="EMBL/GenBank/DDBJ databases">
        <title>Whole genome shotgun sequence of Kocuria turfanensis NBRC 107627.</title>
        <authorList>
            <person name="Hosoyama A."/>
            <person name="Uohara A."/>
            <person name="Ohji S."/>
            <person name="Ichikawa N."/>
        </authorList>
    </citation>
    <scope>NUCLEOTIDE SEQUENCE [LARGE SCALE GENOMIC DNA]</scope>
    <source>
        <strain evidence="2 3">NBRC 107627</strain>
    </source>
</reference>
<dbReference type="Proteomes" id="UP000321103">
    <property type="component" value="Unassembled WGS sequence"/>
</dbReference>
<dbReference type="EMBL" id="BJZS01000158">
    <property type="protein sequence ID" value="GEO97583.1"/>
    <property type="molecule type" value="Genomic_DNA"/>
</dbReference>
<keyword evidence="3" id="KW-1185">Reference proteome</keyword>
<comment type="caution">
    <text evidence="2">The sequence shown here is derived from an EMBL/GenBank/DDBJ whole genome shotgun (WGS) entry which is preliminary data.</text>
</comment>
<organism evidence="2 3">
    <name type="scientific">Kocuria turfanensis</name>
    <dbReference type="NCBI Taxonomy" id="388357"/>
    <lineage>
        <taxon>Bacteria</taxon>
        <taxon>Bacillati</taxon>
        <taxon>Actinomycetota</taxon>
        <taxon>Actinomycetes</taxon>
        <taxon>Micrococcales</taxon>
        <taxon>Micrococcaceae</taxon>
        <taxon>Kocuria</taxon>
    </lineage>
</organism>
<feature type="compositionally biased region" description="Polar residues" evidence="1">
    <location>
        <begin position="42"/>
        <end position="52"/>
    </location>
</feature>
<evidence type="ECO:0000313" key="3">
    <source>
        <dbReference type="Proteomes" id="UP000321103"/>
    </source>
</evidence>
<feature type="region of interest" description="Disordered" evidence="1">
    <location>
        <begin position="1"/>
        <end position="67"/>
    </location>
</feature>
<dbReference type="AlphaFoldDB" id="A0A512IIP1"/>
<gene>
    <name evidence="2" type="ORF">KTU01_37060</name>
</gene>
<name>A0A512IIP1_9MICC</name>
<evidence type="ECO:0000313" key="2">
    <source>
        <dbReference type="EMBL" id="GEO97583.1"/>
    </source>
</evidence>
<proteinExistence type="predicted"/>